<dbReference type="Gene3D" id="1.10.10.10">
    <property type="entry name" value="Winged helix-like DNA-binding domain superfamily/Winged helix DNA-binding domain"/>
    <property type="match status" value="1"/>
</dbReference>
<sequence length="205" mass="24144">MAINIDNKLGLSNPFEWTEENFSYLFDKYYSELCFFVNKYLGDMDLSRSIVQDVYVKIWIKRSKISPTSSIKSYLYNSARNAALDHLRTSHRNTEMSETVENSVHSPFRDRIEEAELNDRINRSINALPEKCREVFVLCRFEELKYSQIAERLNISVKTVEMQMGIALKKLRHQLSENQFFNVLISIFKRKKSIPLTGYLNRFSS</sequence>
<dbReference type="SUPFAM" id="SSF88946">
    <property type="entry name" value="Sigma2 domain of RNA polymerase sigma factors"/>
    <property type="match status" value="1"/>
</dbReference>
<evidence type="ECO:0000256" key="2">
    <source>
        <dbReference type="ARBA" id="ARBA00023015"/>
    </source>
</evidence>
<dbReference type="RefSeq" id="WP_170847004.1">
    <property type="nucleotide sequence ID" value="NZ_FONW01000013.1"/>
</dbReference>
<dbReference type="AlphaFoldDB" id="A0A1I2KQL1"/>
<evidence type="ECO:0000259" key="6">
    <source>
        <dbReference type="Pfam" id="PF08281"/>
    </source>
</evidence>
<dbReference type="NCBIfam" id="TIGR02985">
    <property type="entry name" value="Sig70_bacteroi1"/>
    <property type="match status" value="1"/>
</dbReference>
<dbReference type="EMBL" id="FONW01000013">
    <property type="protein sequence ID" value="SFF68658.1"/>
    <property type="molecule type" value="Genomic_DNA"/>
</dbReference>
<evidence type="ECO:0000256" key="1">
    <source>
        <dbReference type="ARBA" id="ARBA00010641"/>
    </source>
</evidence>
<evidence type="ECO:0000256" key="4">
    <source>
        <dbReference type="ARBA" id="ARBA00023163"/>
    </source>
</evidence>
<feature type="domain" description="RNA polymerase sigma factor 70 region 4 type 2" evidence="6">
    <location>
        <begin position="120"/>
        <end position="171"/>
    </location>
</feature>
<keyword evidence="4" id="KW-0804">Transcription</keyword>
<keyword evidence="8" id="KW-1185">Reference proteome</keyword>
<dbReference type="GO" id="GO:0016987">
    <property type="term" value="F:sigma factor activity"/>
    <property type="evidence" value="ECO:0007669"/>
    <property type="project" value="UniProtKB-KW"/>
</dbReference>
<protein>
    <submittedName>
        <fullName evidence="7">RNA polymerase sigma-70 factor, ECF subfamily</fullName>
    </submittedName>
</protein>
<dbReference type="CDD" id="cd06171">
    <property type="entry name" value="Sigma70_r4"/>
    <property type="match status" value="1"/>
</dbReference>
<accession>A0A1I2KQL1</accession>
<dbReference type="InterPro" id="IPR007627">
    <property type="entry name" value="RNA_pol_sigma70_r2"/>
</dbReference>
<dbReference type="InterPro" id="IPR014327">
    <property type="entry name" value="RNA_pol_sigma70_bacteroid"/>
</dbReference>
<dbReference type="Pfam" id="PF04542">
    <property type="entry name" value="Sigma70_r2"/>
    <property type="match status" value="1"/>
</dbReference>
<dbReference type="InterPro" id="IPR013325">
    <property type="entry name" value="RNA_pol_sigma_r2"/>
</dbReference>
<dbReference type="InterPro" id="IPR036388">
    <property type="entry name" value="WH-like_DNA-bd_sf"/>
</dbReference>
<dbReference type="Gene3D" id="1.10.1740.10">
    <property type="match status" value="1"/>
</dbReference>
<keyword evidence="3" id="KW-0731">Sigma factor</keyword>
<keyword evidence="2" id="KW-0805">Transcription regulation</keyword>
<dbReference type="GO" id="GO:0003677">
    <property type="term" value="F:DNA binding"/>
    <property type="evidence" value="ECO:0007669"/>
    <property type="project" value="InterPro"/>
</dbReference>
<dbReference type="PANTHER" id="PTHR43133">
    <property type="entry name" value="RNA POLYMERASE ECF-TYPE SIGMA FACTO"/>
    <property type="match status" value="1"/>
</dbReference>
<dbReference type="InterPro" id="IPR014284">
    <property type="entry name" value="RNA_pol_sigma-70_dom"/>
</dbReference>
<dbReference type="STRING" id="655355.SAMN05216283_1132"/>
<dbReference type="SUPFAM" id="SSF88659">
    <property type="entry name" value="Sigma3 and sigma4 domains of RNA polymerase sigma factors"/>
    <property type="match status" value="1"/>
</dbReference>
<comment type="similarity">
    <text evidence="1">Belongs to the sigma-70 factor family. ECF subfamily.</text>
</comment>
<dbReference type="Proteomes" id="UP000198964">
    <property type="component" value="Unassembled WGS sequence"/>
</dbReference>
<dbReference type="NCBIfam" id="TIGR02937">
    <property type="entry name" value="sigma70-ECF"/>
    <property type="match status" value="1"/>
</dbReference>
<feature type="domain" description="RNA polymerase sigma-70 region 2" evidence="5">
    <location>
        <begin position="25"/>
        <end position="92"/>
    </location>
</feature>
<dbReference type="InterPro" id="IPR013324">
    <property type="entry name" value="RNA_pol_sigma_r3/r4-like"/>
</dbReference>
<dbReference type="GO" id="GO:0006352">
    <property type="term" value="P:DNA-templated transcription initiation"/>
    <property type="evidence" value="ECO:0007669"/>
    <property type="project" value="InterPro"/>
</dbReference>
<reference evidence="7 8" key="1">
    <citation type="submission" date="2016-10" db="EMBL/GenBank/DDBJ databases">
        <authorList>
            <person name="de Groot N.N."/>
        </authorList>
    </citation>
    <scope>NUCLEOTIDE SEQUENCE [LARGE SCALE GENOMIC DNA]</scope>
    <source>
        <strain evidence="7 8">CGMCC 1.9156</strain>
    </source>
</reference>
<gene>
    <name evidence="7" type="ORF">SAMN05216283_1132</name>
</gene>
<evidence type="ECO:0000313" key="8">
    <source>
        <dbReference type="Proteomes" id="UP000198964"/>
    </source>
</evidence>
<proteinExistence type="inferred from homology"/>
<dbReference type="PANTHER" id="PTHR43133:SF46">
    <property type="entry name" value="RNA POLYMERASE SIGMA-70 FACTOR ECF SUBFAMILY"/>
    <property type="match status" value="1"/>
</dbReference>
<dbReference type="InterPro" id="IPR013249">
    <property type="entry name" value="RNA_pol_sigma70_r4_t2"/>
</dbReference>
<evidence type="ECO:0000259" key="5">
    <source>
        <dbReference type="Pfam" id="PF04542"/>
    </source>
</evidence>
<name>A0A1I2KQL1_9BACT</name>
<organism evidence="7 8">
    <name type="scientific">Sunxiuqinia elliptica</name>
    <dbReference type="NCBI Taxonomy" id="655355"/>
    <lineage>
        <taxon>Bacteria</taxon>
        <taxon>Pseudomonadati</taxon>
        <taxon>Bacteroidota</taxon>
        <taxon>Bacteroidia</taxon>
        <taxon>Marinilabiliales</taxon>
        <taxon>Prolixibacteraceae</taxon>
        <taxon>Sunxiuqinia</taxon>
    </lineage>
</organism>
<dbReference type="Pfam" id="PF08281">
    <property type="entry name" value="Sigma70_r4_2"/>
    <property type="match status" value="1"/>
</dbReference>
<evidence type="ECO:0000256" key="3">
    <source>
        <dbReference type="ARBA" id="ARBA00023082"/>
    </source>
</evidence>
<dbReference type="InterPro" id="IPR039425">
    <property type="entry name" value="RNA_pol_sigma-70-like"/>
</dbReference>
<evidence type="ECO:0000313" key="7">
    <source>
        <dbReference type="EMBL" id="SFF68658.1"/>
    </source>
</evidence>